<comment type="caution">
    <text evidence="2">The sequence shown here is derived from an EMBL/GenBank/DDBJ whole genome shotgun (WGS) entry which is preliminary data.</text>
</comment>
<keyword evidence="1" id="KW-0472">Membrane</keyword>
<feature type="transmembrane region" description="Helical" evidence="1">
    <location>
        <begin position="53"/>
        <end position="73"/>
    </location>
</feature>
<feature type="transmembrane region" description="Helical" evidence="1">
    <location>
        <begin position="151"/>
        <end position="169"/>
    </location>
</feature>
<keyword evidence="1" id="KW-0812">Transmembrane</keyword>
<keyword evidence="3" id="KW-1185">Reference proteome</keyword>
<evidence type="ECO:0000313" key="2">
    <source>
        <dbReference type="EMBL" id="PSL29007.1"/>
    </source>
</evidence>
<gene>
    <name evidence="2" type="ORF">CLV42_107153</name>
</gene>
<dbReference type="AlphaFoldDB" id="A0A2P8G4W7"/>
<dbReference type="EMBL" id="PYGK01000007">
    <property type="protein sequence ID" value="PSL29007.1"/>
    <property type="molecule type" value="Genomic_DNA"/>
</dbReference>
<dbReference type="RefSeq" id="WP_106603394.1">
    <property type="nucleotide sequence ID" value="NZ_PYGK01000007.1"/>
</dbReference>
<evidence type="ECO:0000256" key="1">
    <source>
        <dbReference type="SAM" id="Phobius"/>
    </source>
</evidence>
<feature type="transmembrane region" description="Helical" evidence="1">
    <location>
        <begin position="93"/>
        <end position="112"/>
    </location>
</feature>
<evidence type="ECO:0008006" key="4">
    <source>
        <dbReference type="Google" id="ProtNLM"/>
    </source>
</evidence>
<accession>A0A2P8G4W7</accession>
<dbReference type="OrthoDB" id="672394at2"/>
<keyword evidence="1" id="KW-1133">Transmembrane helix</keyword>
<name>A0A2P8G4W7_9BACT</name>
<sequence length="179" mass="20423">MKKLMQGNFLIALIGWGAVLLSAEALIYYTRWFIPLVTGHHSFVAPPVNIPELWFIGKIASNAIFLWVGVLLLRLYSKYRRSGYFEKGSADILNKVIVACLALAFIGFVQTICENADALHINQWTSLWAVVNSLWRFFTHLIVLREPQTMYLLLAAIVWGIKQFVSQALNVKRENELII</sequence>
<organism evidence="2 3">
    <name type="scientific">Chitinophaga ginsengisoli</name>
    <dbReference type="NCBI Taxonomy" id="363837"/>
    <lineage>
        <taxon>Bacteria</taxon>
        <taxon>Pseudomonadati</taxon>
        <taxon>Bacteroidota</taxon>
        <taxon>Chitinophagia</taxon>
        <taxon>Chitinophagales</taxon>
        <taxon>Chitinophagaceae</taxon>
        <taxon>Chitinophaga</taxon>
    </lineage>
</organism>
<proteinExistence type="predicted"/>
<dbReference type="Proteomes" id="UP000240978">
    <property type="component" value="Unassembled WGS sequence"/>
</dbReference>
<protein>
    <recommendedName>
        <fullName evidence="4">DUF2975 domain-containing protein</fullName>
    </recommendedName>
</protein>
<reference evidence="2 3" key="1">
    <citation type="submission" date="2018-03" db="EMBL/GenBank/DDBJ databases">
        <title>Genomic Encyclopedia of Archaeal and Bacterial Type Strains, Phase II (KMG-II): from individual species to whole genera.</title>
        <authorList>
            <person name="Goeker M."/>
        </authorList>
    </citation>
    <scope>NUCLEOTIDE SEQUENCE [LARGE SCALE GENOMIC DNA]</scope>
    <source>
        <strain evidence="2 3">DSM 18107</strain>
    </source>
</reference>
<evidence type="ECO:0000313" key="3">
    <source>
        <dbReference type="Proteomes" id="UP000240978"/>
    </source>
</evidence>